<dbReference type="EMBL" id="BPWL01000008">
    <property type="protein sequence ID" value="GJJ13073.1"/>
    <property type="molecule type" value="Genomic_DNA"/>
</dbReference>
<evidence type="ECO:0000259" key="4">
    <source>
        <dbReference type="Pfam" id="PF03328"/>
    </source>
</evidence>
<dbReference type="Gene3D" id="3.20.20.60">
    <property type="entry name" value="Phosphoenolpyruvate-binding domains"/>
    <property type="match status" value="1"/>
</dbReference>
<keyword evidence="2" id="KW-0479">Metal-binding</keyword>
<evidence type="ECO:0000256" key="3">
    <source>
        <dbReference type="ARBA" id="ARBA00023239"/>
    </source>
</evidence>
<evidence type="ECO:0000313" key="6">
    <source>
        <dbReference type="Proteomes" id="UP001050691"/>
    </source>
</evidence>
<dbReference type="GO" id="GO:0046872">
    <property type="term" value="F:metal ion binding"/>
    <property type="evidence" value="ECO:0007669"/>
    <property type="project" value="UniProtKB-KW"/>
</dbReference>
<dbReference type="InterPro" id="IPR015813">
    <property type="entry name" value="Pyrv/PenolPyrv_kinase-like_dom"/>
</dbReference>
<keyword evidence="3" id="KW-0456">Lyase</keyword>
<dbReference type="InterPro" id="IPR040442">
    <property type="entry name" value="Pyrv_kinase-like_dom_sf"/>
</dbReference>
<dbReference type="GO" id="GO:0016832">
    <property type="term" value="F:aldehyde-lyase activity"/>
    <property type="evidence" value="ECO:0007669"/>
    <property type="project" value="TreeGrafter"/>
</dbReference>
<comment type="caution">
    <text evidence="5">The sequence shown here is derived from an EMBL/GenBank/DDBJ whole genome shotgun (WGS) entry which is preliminary data.</text>
</comment>
<evidence type="ECO:0000313" key="5">
    <source>
        <dbReference type="EMBL" id="GJJ13073.1"/>
    </source>
</evidence>
<dbReference type="PANTHER" id="PTHR30502">
    <property type="entry name" value="2-KETO-3-DEOXY-L-RHAMNONATE ALDOLASE"/>
    <property type="match status" value="1"/>
</dbReference>
<reference evidence="5" key="1">
    <citation type="submission" date="2021-10" db="EMBL/GenBank/DDBJ databases">
        <title>De novo Genome Assembly of Clathrus columnatus (Basidiomycota, Fungi) Using Illumina and Nanopore Sequence Data.</title>
        <authorList>
            <person name="Ogiso-Tanaka E."/>
            <person name="Itagaki H."/>
            <person name="Hosoya T."/>
            <person name="Hosaka K."/>
        </authorList>
    </citation>
    <scope>NUCLEOTIDE SEQUENCE</scope>
    <source>
        <strain evidence="5">MO-923</strain>
    </source>
</reference>
<evidence type="ECO:0000256" key="1">
    <source>
        <dbReference type="ARBA" id="ARBA00005568"/>
    </source>
</evidence>
<accession>A0AAV5AIX1</accession>
<dbReference type="GO" id="GO:0005737">
    <property type="term" value="C:cytoplasm"/>
    <property type="evidence" value="ECO:0007669"/>
    <property type="project" value="TreeGrafter"/>
</dbReference>
<dbReference type="SUPFAM" id="SSF51621">
    <property type="entry name" value="Phosphoenolpyruvate/pyruvate domain"/>
    <property type="match status" value="1"/>
</dbReference>
<dbReference type="InterPro" id="IPR005000">
    <property type="entry name" value="Aldolase/citrate-lyase_domain"/>
</dbReference>
<comment type="similarity">
    <text evidence="1">Belongs to the HpcH/HpaI aldolase family.</text>
</comment>
<organism evidence="5 6">
    <name type="scientific">Clathrus columnatus</name>
    <dbReference type="NCBI Taxonomy" id="1419009"/>
    <lineage>
        <taxon>Eukaryota</taxon>
        <taxon>Fungi</taxon>
        <taxon>Dikarya</taxon>
        <taxon>Basidiomycota</taxon>
        <taxon>Agaricomycotina</taxon>
        <taxon>Agaricomycetes</taxon>
        <taxon>Phallomycetidae</taxon>
        <taxon>Phallales</taxon>
        <taxon>Clathraceae</taxon>
        <taxon>Clathrus</taxon>
    </lineage>
</organism>
<proteinExistence type="inferred from homology"/>
<dbReference type="InterPro" id="IPR050251">
    <property type="entry name" value="HpcH-HpaI_aldolase"/>
</dbReference>
<feature type="domain" description="HpcH/HpaI aldolase/citrate lyase" evidence="4">
    <location>
        <begin position="40"/>
        <end position="267"/>
    </location>
</feature>
<evidence type="ECO:0000256" key="2">
    <source>
        <dbReference type="ARBA" id="ARBA00022723"/>
    </source>
</evidence>
<dbReference type="AlphaFoldDB" id="A0AAV5AIX1"/>
<sequence>MPVHSLLRAFRSSKPAFGAWLTFPTAHTARQVILAGRPNGLSWVCIDCEHGLTSLVPGVAETVAAISSVPTNTADNDLLLNPSILVRIPAPGIQHSTPSTAHQIKLALDAGAQGIIVPMVSNADLARQIVLDARFPPIGRRGFGSPFTHQLWDLSAADYLRTEANDQILVCVQIENKDAIENLEEIAKTPGVDVLFIGPFDLSLALGYPTPDPDPHPEVEKVIQKIKQVAHTNGKKVAFYCTSGDRAQQRAEQGFDMINVQSDVGSLCDGLVHHLQAATGKKVERKEDSY</sequence>
<dbReference type="Proteomes" id="UP001050691">
    <property type="component" value="Unassembled WGS sequence"/>
</dbReference>
<name>A0AAV5AIX1_9AGAM</name>
<dbReference type="PANTHER" id="PTHR30502:SF0">
    <property type="entry name" value="PHOSPHOENOLPYRUVATE CARBOXYLASE FAMILY PROTEIN"/>
    <property type="match status" value="1"/>
</dbReference>
<dbReference type="Pfam" id="PF03328">
    <property type="entry name" value="HpcH_HpaI"/>
    <property type="match status" value="1"/>
</dbReference>
<protein>
    <recommendedName>
        <fullName evidence="4">HpcH/HpaI aldolase/citrate lyase domain-containing protein</fullName>
    </recommendedName>
</protein>
<keyword evidence="6" id="KW-1185">Reference proteome</keyword>
<gene>
    <name evidence="5" type="ORF">Clacol_007323</name>
</gene>